<dbReference type="Pfam" id="PF01061">
    <property type="entry name" value="ABC2_membrane"/>
    <property type="match status" value="1"/>
</dbReference>
<evidence type="ECO:0000256" key="4">
    <source>
        <dbReference type="ARBA" id="ARBA00023136"/>
    </source>
</evidence>
<dbReference type="GO" id="GO:0043190">
    <property type="term" value="C:ATP-binding cassette (ABC) transporter complex"/>
    <property type="evidence" value="ECO:0007669"/>
    <property type="project" value="InterPro"/>
</dbReference>
<dbReference type="PANTHER" id="PTHR43229">
    <property type="entry name" value="NODULATION PROTEIN J"/>
    <property type="match status" value="1"/>
</dbReference>
<feature type="transmembrane region" description="Helical" evidence="6">
    <location>
        <begin position="123"/>
        <end position="149"/>
    </location>
</feature>
<keyword evidence="3 6" id="KW-1133">Transmembrane helix</keyword>
<dbReference type="Proteomes" id="UP000198318">
    <property type="component" value="Unassembled WGS sequence"/>
</dbReference>
<accession>A0A239K379</accession>
<keyword evidence="5" id="KW-0046">Antibiotic resistance</keyword>
<dbReference type="GO" id="GO:0046677">
    <property type="term" value="P:response to antibiotic"/>
    <property type="evidence" value="ECO:0007669"/>
    <property type="project" value="UniProtKB-KW"/>
</dbReference>
<feature type="transmembrane region" description="Helical" evidence="6">
    <location>
        <begin position="81"/>
        <end position="102"/>
    </location>
</feature>
<evidence type="ECO:0000256" key="2">
    <source>
        <dbReference type="ARBA" id="ARBA00022692"/>
    </source>
</evidence>
<dbReference type="RefSeq" id="WP_218826721.1">
    <property type="nucleotide sequence ID" value="NZ_FZOR01000016.1"/>
</dbReference>
<reference evidence="8 9" key="1">
    <citation type="submission" date="2017-06" db="EMBL/GenBank/DDBJ databases">
        <authorList>
            <person name="Kim H.J."/>
            <person name="Triplett B.A."/>
        </authorList>
    </citation>
    <scope>NUCLEOTIDE SEQUENCE [LARGE SCALE GENOMIC DNA]</scope>
    <source>
        <strain evidence="8 9">DSM 44715</strain>
    </source>
</reference>
<keyword evidence="6" id="KW-1003">Cell membrane</keyword>
<dbReference type="InterPro" id="IPR047817">
    <property type="entry name" value="ABC2_TM_bact-type"/>
</dbReference>
<keyword evidence="6" id="KW-0813">Transport</keyword>
<dbReference type="InterPro" id="IPR051784">
    <property type="entry name" value="Nod_factor_ABC_transporter"/>
</dbReference>
<name>A0A239K379_9ACTN</name>
<evidence type="ECO:0000256" key="5">
    <source>
        <dbReference type="ARBA" id="ARBA00023251"/>
    </source>
</evidence>
<sequence>MTTPMTTPATTPATTPMSAAITGLVTGTWWMTHRRLSALLRNPAVLVMTLAQPMIWLFLFGELFERVAELPGFGAASYLDYIVPGVVVMNAVSLNTFAGMATMDEIERGTLDRFLVTPVRRGAIVHAGVVEQALSTAFQSLVIILLGAAAGAAYPGGAAGLAVLVAASVLVGVVLAALSNTLALLARDRNTIIGLNVMLLLPLTFLSSAFMPANLMPSWIDRVAAANPVSWALDASRAALSADPDWASAARHGSGLLVLAAAAVALAVHSVRGYQKSR</sequence>
<dbReference type="InterPro" id="IPR013525">
    <property type="entry name" value="ABC2_TM"/>
</dbReference>
<comment type="similarity">
    <text evidence="6">Belongs to the ABC-2 integral membrane protein family.</text>
</comment>
<organism evidence="8 9">
    <name type="scientific">Actinomadura meyerae</name>
    <dbReference type="NCBI Taxonomy" id="240840"/>
    <lineage>
        <taxon>Bacteria</taxon>
        <taxon>Bacillati</taxon>
        <taxon>Actinomycetota</taxon>
        <taxon>Actinomycetes</taxon>
        <taxon>Streptosporangiales</taxon>
        <taxon>Thermomonosporaceae</taxon>
        <taxon>Actinomadura</taxon>
    </lineage>
</organism>
<dbReference type="InterPro" id="IPR000412">
    <property type="entry name" value="ABC_2_transport"/>
</dbReference>
<dbReference type="EMBL" id="FZOR01000016">
    <property type="protein sequence ID" value="SNT12132.1"/>
    <property type="molecule type" value="Genomic_DNA"/>
</dbReference>
<dbReference type="PRINTS" id="PR00164">
    <property type="entry name" value="ABC2TRNSPORT"/>
</dbReference>
<dbReference type="PIRSF" id="PIRSF006648">
    <property type="entry name" value="DrrB"/>
    <property type="match status" value="1"/>
</dbReference>
<evidence type="ECO:0000256" key="1">
    <source>
        <dbReference type="ARBA" id="ARBA00004141"/>
    </source>
</evidence>
<dbReference type="GO" id="GO:0140359">
    <property type="term" value="F:ABC-type transporter activity"/>
    <property type="evidence" value="ECO:0007669"/>
    <property type="project" value="InterPro"/>
</dbReference>
<feature type="transmembrane region" description="Helical" evidence="6">
    <location>
        <begin position="44"/>
        <end position="61"/>
    </location>
</feature>
<evidence type="ECO:0000256" key="6">
    <source>
        <dbReference type="RuleBase" id="RU361157"/>
    </source>
</evidence>
<evidence type="ECO:0000313" key="8">
    <source>
        <dbReference type="EMBL" id="SNT12132.1"/>
    </source>
</evidence>
<protein>
    <recommendedName>
        <fullName evidence="6">Transport permease protein</fullName>
    </recommendedName>
</protein>
<feature type="transmembrane region" description="Helical" evidence="6">
    <location>
        <begin position="13"/>
        <end position="32"/>
    </location>
</feature>
<keyword evidence="9" id="KW-1185">Reference proteome</keyword>
<keyword evidence="2 6" id="KW-0812">Transmembrane</keyword>
<dbReference type="AlphaFoldDB" id="A0A239K379"/>
<feature type="transmembrane region" description="Helical" evidence="6">
    <location>
        <begin position="161"/>
        <end position="185"/>
    </location>
</feature>
<dbReference type="PANTHER" id="PTHR43229:SF2">
    <property type="entry name" value="NODULATION PROTEIN J"/>
    <property type="match status" value="1"/>
</dbReference>
<feature type="domain" description="ABC transmembrane type-2" evidence="7">
    <location>
        <begin position="44"/>
        <end position="277"/>
    </location>
</feature>
<evidence type="ECO:0000256" key="3">
    <source>
        <dbReference type="ARBA" id="ARBA00022989"/>
    </source>
</evidence>
<feature type="transmembrane region" description="Helical" evidence="6">
    <location>
        <begin position="249"/>
        <end position="268"/>
    </location>
</feature>
<evidence type="ECO:0000313" key="9">
    <source>
        <dbReference type="Proteomes" id="UP000198318"/>
    </source>
</evidence>
<proteinExistence type="inferred from homology"/>
<keyword evidence="4 6" id="KW-0472">Membrane</keyword>
<dbReference type="PROSITE" id="PS51012">
    <property type="entry name" value="ABC_TM2"/>
    <property type="match status" value="1"/>
</dbReference>
<evidence type="ECO:0000259" key="7">
    <source>
        <dbReference type="PROSITE" id="PS51012"/>
    </source>
</evidence>
<feature type="transmembrane region" description="Helical" evidence="6">
    <location>
        <begin position="192"/>
        <end position="211"/>
    </location>
</feature>
<gene>
    <name evidence="8" type="ORF">SAMN05443665_1016132</name>
</gene>
<comment type="subcellular location">
    <subcellularLocation>
        <location evidence="6">Cell membrane</location>
        <topology evidence="6">Multi-pass membrane protein</topology>
    </subcellularLocation>
    <subcellularLocation>
        <location evidence="1">Membrane</location>
        <topology evidence="1">Multi-pass membrane protein</topology>
    </subcellularLocation>
</comment>